<dbReference type="PANTHER" id="PTHR33164:SF43">
    <property type="entry name" value="HTH-TYPE TRANSCRIPTIONAL REPRESSOR YETL"/>
    <property type="match status" value="1"/>
</dbReference>
<evidence type="ECO:0000313" key="6">
    <source>
        <dbReference type="Proteomes" id="UP000073601"/>
    </source>
</evidence>
<dbReference type="EMBL" id="FIZY01000008">
    <property type="protein sequence ID" value="CZF80039.1"/>
    <property type="molecule type" value="Genomic_DNA"/>
</dbReference>
<dbReference type="GO" id="GO:0003677">
    <property type="term" value="F:DNA binding"/>
    <property type="evidence" value="ECO:0007669"/>
    <property type="project" value="UniProtKB-KW"/>
</dbReference>
<protein>
    <submittedName>
        <fullName evidence="5">DNA-binding transcriptional repressor MarR</fullName>
    </submittedName>
</protein>
<dbReference type="GO" id="GO:0006950">
    <property type="term" value="P:response to stress"/>
    <property type="evidence" value="ECO:0007669"/>
    <property type="project" value="TreeGrafter"/>
</dbReference>
<dbReference type="Pfam" id="PF01047">
    <property type="entry name" value="MarR"/>
    <property type="match status" value="1"/>
</dbReference>
<proteinExistence type="predicted"/>
<dbReference type="InterPro" id="IPR036390">
    <property type="entry name" value="WH_DNA-bd_sf"/>
</dbReference>
<dbReference type="GO" id="GO:0003700">
    <property type="term" value="F:DNA-binding transcription factor activity"/>
    <property type="evidence" value="ECO:0007669"/>
    <property type="project" value="InterPro"/>
</dbReference>
<gene>
    <name evidence="5" type="ORF">GMA8713_01231</name>
</gene>
<dbReference type="Proteomes" id="UP000073601">
    <property type="component" value="Unassembled WGS sequence"/>
</dbReference>
<evidence type="ECO:0000256" key="2">
    <source>
        <dbReference type="ARBA" id="ARBA00023125"/>
    </source>
</evidence>
<feature type="domain" description="HTH marR-type" evidence="4">
    <location>
        <begin position="19"/>
        <end position="153"/>
    </location>
</feature>
<dbReference type="SUPFAM" id="SSF46785">
    <property type="entry name" value="Winged helix' DNA-binding domain"/>
    <property type="match status" value="1"/>
</dbReference>
<keyword evidence="3" id="KW-0804">Transcription</keyword>
<dbReference type="AlphaFoldDB" id="A0A128EZP9"/>
<reference evidence="6" key="1">
    <citation type="submission" date="2016-02" db="EMBL/GenBank/DDBJ databases">
        <authorList>
            <person name="Rodrigo-Torres Lidia"/>
            <person name="Arahal R.David."/>
        </authorList>
    </citation>
    <scope>NUCLEOTIDE SEQUENCE [LARGE SCALE GENOMIC DNA]</scope>
    <source>
        <strain evidence="6">CECT 8713</strain>
    </source>
</reference>
<dbReference type="PROSITE" id="PS50995">
    <property type="entry name" value="HTH_MARR_2"/>
    <property type="match status" value="1"/>
</dbReference>
<dbReference type="PANTHER" id="PTHR33164">
    <property type="entry name" value="TRANSCRIPTIONAL REGULATOR, MARR FAMILY"/>
    <property type="match status" value="1"/>
</dbReference>
<accession>A0A128EZP9</accession>
<organism evidence="5 6">
    <name type="scientific">Grimontia marina</name>
    <dbReference type="NCBI Taxonomy" id="646534"/>
    <lineage>
        <taxon>Bacteria</taxon>
        <taxon>Pseudomonadati</taxon>
        <taxon>Pseudomonadota</taxon>
        <taxon>Gammaproteobacteria</taxon>
        <taxon>Vibrionales</taxon>
        <taxon>Vibrionaceae</taxon>
        <taxon>Grimontia</taxon>
    </lineage>
</organism>
<dbReference type="InterPro" id="IPR023187">
    <property type="entry name" value="Tscrpt_reg_MarR-type_CS"/>
</dbReference>
<evidence type="ECO:0000256" key="3">
    <source>
        <dbReference type="ARBA" id="ARBA00023163"/>
    </source>
</evidence>
<name>A0A128EZP9_9GAMM</name>
<keyword evidence="1" id="KW-0805">Transcription regulation</keyword>
<keyword evidence="6" id="KW-1185">Reference proteome</keyword>
<dbReference type="InterPro" id="IPR036388">
    <property type="entry name" value="WH-like_DNA-bd_sf"/>
</dbReference>
<sequence length="158" mass="18128">MIEMEKLPVNVDEKHSKSRLRLWLKILGVSQYIQSDLRQKFRVEFNSTLPRFDVLATLARYEEGMKMSELSTALRVSGGNVTGIIDRLIDDEFVERTVMPNDRRASCVSLTALGRKEFEVQAKAHEAWVNELLISLDDDSLHILSHQLDAIIHHVVKD</sequence>
<keyword evidence="2 5" id="KW-0238">DNA-binding</keyword>
<dbReference type="PROSITE" id="PS01117">
    <property type="entry name" value="HTH_MARR_1"/>
    <property type="match status" value="1"/>
</dbReference>
<evidence type="ECO:0000259" key="4">
    <source>
        <dbReference type="PROSITE" id="PS50995"/>
    </source>
</evidence>
<dbReference type="InterPro" id="IPR039422">
    <property type="entry name" value="MarR/SlyA-like"/>
</dbReference>
<dbReference type="SMART" id="SM00347">
    <property type="entry name" value="HTH_MARR"/>
    <property type="match status" value="1"/>
</dbReference>
<evidence type="ECO:0000256" key="1">
    <source>
        <dbReference type="ARBA" id="ARBA00023015"/>
    </source>
</evidence>
<dbReference type="InterPro" id="IPR000835">
    <property type="entry name" value="HTH_MarR-typ"/>
</dbReference>
<evidence type="ECO:0000313" key="5">
    <source>
        <dbReference type="EMBL" id="CZF80039.1"/>
    </source>
</evidence>
<dbReference type="PRINTS" id="PR00598">
    <property type="entry name" value="HTHMARR"/>
</dbReference>
<dbReference type="Gene3D" id="1.10.10.10">
    <property type="entry name" value="Winged helix-like DNA-binding domain superfamily/Winged helix DNA-binding domain"/>
    <property type="match status" value="1"/>
</dbReference>